<dbReference type="Proteomes" id="UP000277999">
    <property type="component" value="Unassembled WGS sequence"/>
</dbReference>
<evidence type="ECO:0000313" key="1">
    <source>
        <dbReference type="EMBL" id="RMC92304.1"/>
    </source>
</evidence>
<organism evidence="1 2">
    <name type="scientific">Clostridium autoethanogenum</name>
    <dbReference type="NCBI Taxonomy" id="84023"/>
    <lineage>
        <taxon>Bacteria</taxon>
        <taxon>Bacillati</taxon>
        <taxon>Bacillota</taxon>
        <taxon>Clostridia</taxon>
        <taxon>Eubacteriales</taxon>
        <taxon>Clostridiaceae</taxon>
        <taxon>Clostridium</taxon>
    </lineage>
</organism>
<comment type="caution">
    <text evidence="1">The sequence shown here is derived from an EMBL/GenBank/DDBJ whole genome shotgun (WGS) entry which is preliminary data.</text>
</comment>
<sequence length="99" mass="11422">MNKIKNTISIGNALNEISISYYGCYKEWDIIWMHDILNATEMPFEGIMFSGSQNCTNVLKNIYGDYMKLSPLDQRGNRYDLIKLDFGDFIPSIIKKGNE</sequence>
<name>A0A3M0S3S7_9CLOT</name>
<gene>
    <name evidence="1" type="ORF">D9O40_20470</name>
</gene>
<reference evidence="1 2" key="1">
    <citation type="submission" date="2018-10" db="EMBL/GenBank/DDBJ databases">
        <title>Genome-centric metagenomics revealed C2 chemical producing, CO utilizing Clostridium with novel acetogenic gene cluster.</title>
        <authorList>
            <person name="Kang H."/>
            <person name="Park B."/>
            <person name="Choi I.G."/>
            <person name="Chang I.S."/>
        </authorList>
    </citation>
    <scope>NUCLEOTIDE SEQUENCE [LARGE SCALE GENOMIC DNA]</scope>
    <source>
        <strain evidence="1 2">H21-9</strain>
    </source>
</reference>
<protein>
    <submittedName>
        <fullName evidence="1">Uncharacterized protein</fullName>
    </submittedName>
</protein>
<dbReference type="RefSeq" id="WP_122060203.1">
    <property type="nucleotide sequence ID" value="NZ_RFAQ01000113.1"/>
</dbReference>
<evidence type="ECO:0000313" key="2">
    <source>
        <dbReference type="Proteomes" id="UP000277999"/>
    </source>
</evidence>
<dbReference type="EMBL" id="RFAQ01000113">
    <property type="protein sequence ID" value="RMC92304.1"/>
    <property type="molecule type" value="Genomic_DNA"/>
</dbReference>
<proteinExistence type="predicted"/>
<dbReference type="AlphaFoldDB" id="A0A3M0S3S7"/>
<accession>A0A3M0S3S7</accession>